<proteinExistence type="predicted"/>
<dbReference type="PANTHER" id="PTHR34203:SF15">
    <property type="entry name" value="SLL1173 PROTEIN"/>
    <property type="match status" value="1"/>
</dbReference>
<gene>
    <name evidence="2" type="ordered locus">Saro_2750</name>
</gene>
<dbReference type="InterPro" id="IPR052514">
    <property type="entry name" value="SAM-dependent_MTase"/>
</dbReference>
<dbReference type="eggNOG" id="COG0030">
    <property type="taxonomic scope" value="Bacteria"/>
</dbReference>
<dbReference type="InterPro" id="IPR029063">
    <property type="entry name" value="SAM-dependent_MTases_sf"/>
</dbReference>
<evidence type="ECO:0000313" key="3">
    <source>
        <dbReference type="Proteomes" id="UP000009134"/>
    </source>
</evidence>
<dbReference type="Pfam" id="PF05050">
    <property type="entry name" value="Methyltransf_21"/>
    <property type="match status" value="1"/>
</dbReference>
<name>Q2G4N7_NOVAD</name>
<dbReference type="NCBIfam" id="TIGR01444">
    <property type="entry name" value="fkbM_fam"/>
    <property type="match status" value="1"/>
</dbReference>
<keyword evidence="2" id="KW-0808">Transferase</keyword>
<dbReference type="GO" id="GO:0008168">
    <property type="term" value="F:methyltransferase activity"/>
    <property type="evidence" value="ECO:0007669"/>
    <property type="project" value="UniProtKB-KW"/>
</dbReference>
<dbReference type="STRING" id="279238.Saro_2750"/>
<dbReference type="SUPFAM" id="SSF53335">
    <property type="entry name" value="S-adenosyl-L-methionine-dependent methyltransferases"/>
    <property type="match status" value="1"/>
</dbReference>
<dbReference type="InterPro" id="IPR006342">
    <property type="entry name" value="FkbM_mtfrase"/>
</dbReference>
<dbReference type="HOGENOM" id="CLU_1072981_0_0_5"/>
<protein>
    <submittedName>
        <fullName evidence="2">Methyltransferase FkbM</fullName>
    </submittedName>
</protein>
<reference evidence="3" key="1">
    <citation type="submission" date="2006-01" db="EMBL/GenBank/DDBJ databases">
        <title>Complete sequence of Novosphingobium aromaticivorans DSM 12444.</title>
        <authorList>
            <consortium name="US DOE Joint Genome Institute"/>
            <person name="Copeland A."/>
            <person name="Lucas S."/>
            <person name="Lapidus A."/>
            <person name="Barry K."/>
            <person name="Detter J.C."/>
            <person name="Glavina T."/>
            <person name="Hammon N."/>
            <person name="Israni S."/>
            <person name="Pitluck S."/>
            <person name="Chain P."/>
            <person name="Malfatti S."/>
            <person name="Shin M."/>
            <person name="Vergez L."/>
            <person name="Schmutz J."/>
            <person name="Larimer F."/>
            <person name="Land M."/>
            <person name="Kyrpides N."/>
            <person name="Ivanova N."/>
            <person name="Fredrickson J."/>
            <person name="Balkwill D."/>
            <person name="Romine M.F."/>
            <person name="Richardson P."/>
        </authorList>
    </citation>
    <scope>NUCLEOTIDE SEQUENCE [LARGE SCALE GENOMIC DNA]</scope>
    <source>
        <strain evidence="3">ATCC 700278 / DSM 12444 / CCUG 56034 / CIP 105152 / NBRC 16084 / F199</strain>
    </source>
</reference>
<evidence type="ECO:0000313" key="2">
    <source>
        <dbReference type="EMBL" id="ABD27186.1"/>
    </source>
</evidence>
<accession>Q2G4N7</accession>
<feature type="domain" description="Methyltransferase FkbM" evidence="1">
    <location>
        <begin position="58"/>
        <end position="208"/>
    </location>
</feature>
<dbReference type="GO" id="GO:0032259">
    <property type="term" value="P:methylation"/>
    <property type="evidence" value="ECO:0007669"/>
    <property type="project" value="UniProtKB-KW"/>
</dbReference>
<dbReference type="PANTHER" id="PTHR34203">
    <property type="entry name" value="METHYLTRANSFERASE, FKBM FAMILY PROTEIN"/>
    <property type="match status" value="1"/>
</dbReference>
<organism evidence="2 3">
    <name type="scientific">Novosphingobium aromaticivorans (strain ATCC 700278 / DSM 12444 / CCUG 56034 / CIP 105152 / NBRC 16084 / F199)</name>
    <dbReference type="NCBI Taxonomy" id="279238"/>
    <lineage>
        <taxon>Bacteria</taxon>
        <taxon>Pseudomonadati</taxon>
        <taxon>Pseudomonadota</taxon>
        <taxon>Alphaproteobacteria</taxon>
        <taxon>Sphingomonadales</taxon>
        <taxon>Sphingomonadaceae</taxon>
        <taxon>Novosphingobium</taxon>
    </lineage>
</organism>
<keyword evidence="3" id="KW-1185">Reference proteome</keyword>
<dbReference type="EMBL" id="CP000248">
    <property type="protein sequence ID" value="ABD27186.1"/>
    <property type="molecule type" value="Genomic_DNA"/>
</dbReference>
<keyword evidence="2" id="KW-0489">Methyltransferase</keyword>
<evidence type="ECO:0000259" key="1">
    <source>
        <dbReference type="Pfam" id="PF05050"/>
    </source>
</evidence>
<dbReference type="KEGG" id="nar:Saro_2750"/>
<sequence length="263" mass="29453">MAVKAYLKRELRNLQSLAPAVRTAKFSLYNFGTRSAGLFVEPEFKLLAHLRPVKLAIDIGGNWGQSVLALQRYAAPERIVTFEPNPELYRRLSARFRSDPSIQVENVGLGDAAGQFDLHIPLYRNFVYDGLASLNKDEAAQWLNPRTMARFDPSKLTIQSHTVRVVKLDDYNLVPDIIKIDVQGLEDAVARGGIKTIDRAKPAMIVEAPSASFVQMMADCGLRPYTWNGTRLVDAADGSNVMFLSDEKLRKLVKVRPKPEKPE</sequence>
<dbReference type="Proteomes" id="UP000009134">
    <property type="component" value="Chromosome"/>
</dbReference>
<dbReference type="Gene3D" id="3.40.50.150">
    <property type="entry name" value="Vaccinia Virus protein VP39"/>
    <property type="match status" value="1"/>
</dbReference>
<dbReference type="RefSeq" id="WP_011446392.1">
    <property type="nucleotide sequence ID" value="NC_007794.1"/>
</dbReference>
<dbReference type="AlphaFoldDB" id="Q2G4N7"/>